<proteinExistence type="predicted"/>
<evidence type="ECO:0000256" key="1">
    <source>
        <dbReference type="SAM" id="MobiDB-lite"/>
    </source>
</evidence>
<feature type="compositionally biased region" description="Basic and acidic residues" evidence="1">
    <location>
        <begin position="61"/>
        <end position="73"/>
    </location>
</feature>
<keyword evidence="3" id="KW-1185">Reference proteome</keyword>
<dbReference type="AlphaFoldDB" id="A0AAV4QCI0"/>
<feature type="compositionally biased region" description="Basic residues" evidence="1">
    <location>
        <begin position="74"/>
        <end position="87"/>
    </location>
</feature>
<evidence type="ECO:0000313" key="2">
    <source>
        <dbReference type="EMBL" id="GIY06805.1"/>
    </source>
</evidence>
<accession>A0AAV4QCI0</accession>
<organism evidence="2 3">
    <name type="scientific">Caerostris darwini</name>
    <dbReference type="NCBI Taxonomy" id="1538125"/>
    <lineage>
        <taxon>Eukaryota</taxon>
        <taxon>Metazoa</taxon>
        <taxon>Ecdysozoa</taxon>
        <taxon>Arthropoda</taxon>
        <taxon>Chelicerata</taxon>
        <taxon>Arachnida</taxon>
        <taxon>Araneae</taxon>
        <taxon>Araneomorphae</taxon>
        <taxon>Entelegynae</taxon>
        <taxon>Araneoidea</taxon>
        <taxon>Araneidae</taxon>
        <taxon>Caerostris</taxon>
    </lineage>
</organism>
<sequence>MISPSAFLDEFKCRRVSFRTKESFHNIGTIPVSIPEACNPEMMKRELSLLLSDNLQVKREEKESSNSRFISKEKIRRRREGKIRRRQSTLLTPFPPYLSEKESFPP</sequence>
<dbReference type="EMBL" id="BPLQ01004264">
    <property type="protein sequence ID" value="GIY06805.1"/>
    <property type="molecule type" value="Genomic_DNA"/>
</dbReference>
<dbReference type="Proteomes" id="UP001054837">
    <property type="component" value="Unassembled WGS sequence"/>
</dbReference>
<comment type="caution">
    <text evidence="2">The sequence shown here is derived from an EMBL/GenBank/DDBJ whole genome shotgun (WGS) entry which is preliminary data.</text>
</comment>
<gene>
    <name evidence="2" type="ORF">CDAR_76481</name>
</gene>
<reference evidence="2 3" key="1">
    <citation type="submission" date="2021-06" db="EMBL/GenBank/DDBJ databases">
        <title>Caerostris darwini draft genome.</title>
        <authorList>
            <person name="Kono N."/>
            <person name="Arakawa K."/>
        </authorList>
    </citation>
    <scope>NUCLEOTIDE SEQUENCE [LARGE SCALE GENOMIC DNA]</scope>
</reference>
<feature type="region of interest" description="Disordered" evidence="1">
    <location>
        <begin position="61"/>
        <end position="106"/>
    </location>
</feature>
<evidence type="ECO:0000313" key="3">
    <source>
        <dbReference type="Proteomes" id="UP001054837"/>
    </source>
</evidence>
<protein>
    <submittedName>
        <fullName evidence="2">Uncharacterized protein</fullName>
    </submittedName>
</protein>
<name>A0AAV4QCI0_9ARAC</name>